<dbReference type="InterPro" id="IPR023379">
    <property type="entry name" value="BART_dom"/>
</dbReference>
<organism evidence="12 13">
    <name type="scientific">Aphanomyces stellatus</name>
    <dbReference type="NCBI Taxonomy" id="120398"/>
    <lineage>
        <taxon>Eukaryota</taxon>
        <taxon>Sar</taxon>
        <taxon>Stramenopiles</taxon>
        <taxon>Oomycota</taxon>
        <taxon>Saprolegniomycetes</taxon>
        <taxon>Saprolegniales</taxon>
        <taxon>Verrucalvaceae</taxon>
        <taxon>Aphanomyces</taxon>
    </lineage>
</organism>
<dbReference type="Pfam" id="PF11527">
    <property type="entry name" value="ARL2_Bind_BART"/>
    <property type="match status" value="1"/>
</dbReference>
<name>A0A485LMV2_9STRA</name>
<dbReference type="Proteomes" id="UP000332933">
    <property type="component" value="Unassembled WGS sequence"/>
</dbReference>
<evidence type="ECO:0000256" key="7">
    <source>
        <dbReference type="ARBA" id="ARBA00023069"/>
    </source>
</evidence>
<dbReference type="OrthoDB" id="194107at2759"/>
<accession>A0A485LMV2</accession>
<keyword evidence="5" id="KW-0963">Cytoplasm</keyword>
<evidence type="ECO:0000256" key="5">
    <source>
        <dbReference type="ARBA" id="ARBA00022490"/>
    </source>
</evidence>
<keyword evidence="8" id="KW-0966">Cell projection</keyword>
<keyword evidence="6" id="KW-0175">Coiled coil</keyword>
<keyword evidence="7" id="KW-0969">Cilium</keyword>
<evidence type="ECO:0000313" key="13">
    <source>
        <dbReference type="Proteomes" id="UP000332933"/>
    </source>
</evidence>
<sequence>MTILERAAKYCSSPAFERVFDEFATEHASAFADAAESKAGDDVEHKHEYKELHAEYLQLFEERIQGFLDQEEVSPKAFYAECETAIEHKGGDYAEYGWFVDRLLASMDYKLFYGLMVNEARAQLRRRK</sequence>
<dbReference type="EMBL" id="CAADRA010007287">
    <property type="protein sequence ID" value="VFT99991.1"/>
    <property type="molecule type" value="Genomic_DNA"/>
</dbReference>
<evidence type="ECO:0000313" key="11">
    <source>
        <dbReference type="EMBL" id="KAF0684691.1"/>
    </source>
</evidence>
<dbReference type="GO" id="GO:0097546">
    <property type="term" value="C:ciliary base"/>
    <property type="evidence" value="ECO:0007669"/>
    <property type="project" value="TreeGrafter"/>
</dbReference>
<comment type="similarity">
    <text evidence="3">Belongs to the CFAP36 family.</text>
</comment>
<evidence type="ECO:0000256" key="6">
    <source>
        <dbReference type="ARBA" id="ARBA00023054"/>
    </source>
</evidence>
<evidence type="ECO:0000259" key="10">
    <source>
        <dbReference type="Pfam" id="PF11527"/>
    </source>
</evidence>
<comment type="subcellular location">
    <subcellularLocation>
        <location evidence="1">Cell projection</location>
        <location evidence="1">Cilium</location>
    </subcellularLocation>
    <subcellularLocation>
        <location evidence="2">Cytoplasm</location>
    </subcellularLocation>
</comment>
<dbReference type="Gene3D" id="1.20.1520.10">
    <property type="entry name" value="ADP-ribosylation factor-like 2-binding protein, domain"/>
    <property type="match status" value="1"/>
</dbReference>
<feature type="domain" description="BART" evidence="10">
    <location>
        <begin position="2"/>
        <end position="120"/>
    </location>
</feature>
<evidence type="ECO:0000256" key="1">
    <source>
        <dbReference type="ARBA" id="ARBA00004138"/>
    </source>
</evidence>
<dbReference type="InterPro" id="IPR038888">
    <property type="entry name" value="CFAP36"/>
</dbReference>
<dbReference type="GO" id="GO:0005930">
    <property type="term" value="C:axoneme"/>
    <property type="evidence" value="ECO:0007669"/>
    <property type="project" value="TreeGrafter"/>
</dbReference>
<dbReference type="InterPro" id="IPR042541">
    <property type="entry name" value="BART_sf"/>
</dbReference>
<dbReference type="PANTHER" id="PTHR21532">
    <property type="entry name" value="PHOSPHODIESTERASE HL"/>
    <property type="match status" value="1"/>
</dbReference>
<evidence type="ECO:0000256" key="8">
    <source>
        <dbReference type="ARBA" id="ARBA00023273"/>
    </source>
</evidence>
<dbReference type="AlphaFoldDB" id="A0A485LMV2"/>
<reference evidence="11" key="2">
    <citation type="submission" date="2019-06" db="EMBL/GenBank/DDBJ databases">
        <title>Genomics analysis of Aphanomyces spp. identifies a new class of oomycete effector associated with host adaptation.</title>
        <authorList>
            <person name="Gaulin E."/>
        </authorList>
    </citation>
    <scope>NUCLEOTIDE SEQUENCE</scope>
    <source>
        <strain evidence="11">CBS 578.67</strain>
    </source>
</reference>
<evidence type="ECO:0000256" key="9">
    <source>
        <dbReference type="ARBA" id="ARBA00031593"/>
    </source>
</evidence>
<evidence type="ECO:0000256" key="4">
    <source>
        <dbReference type="ARBA" id="ARBA00021815"/>
    </source>
</evidence>
<reference evidence="12 13" key="1">
    <citation type="submission" date="2019-03" db="EMBL/GenBank/DDBJ databases">
        <authorList>
            <person name="Gaulin E."/>
            <person name="Dumas B."/>
        </authorList>
    </citation>
    <scope>NUCLEOTIDE SEQUENCE [LARGE SCALE GENOMIC DNA]</scope>
    <source>
        <strain evidence="12">CBS 568.67</strain>
    </source>
</reference>
<protein>
    <recommendedName>
        <fullName evidence="4">Cilia- and flagella-associated protein 36</fullName>
    </recommendedName>
    <alternativeName>
        <fullName evidence="9">Coiled-coil domain-containing protein 104</fullName>
    </alternativeName>
</protein>
<evidence type="ECO:0000256" key="3">
    <source>
        <dbReference type="ARBA" id="ARBA00007460"/>
    </source>
</evidence>
<evidence type="ECO:0000256" key="2">
    <source>
        <dbReference type="ARBA" id="ARBA00004496"/>
    </source>
</evidence>
<gene>
    <name evidence="12" type="primary">Aste57867_23346</name>
    <name evidence="11" type="ORF">As57867_023275</name>
    <name evidence="12" type="ORF">ASTE57867_23346</name>
</gene>
<dbReference type="PANTHER" id="PTHR21532:SF0">
    <property type="entry name" value="CILIA- AND FLAGELLA-ASSOCIATED PROTEIN 36"/>
    <property type="match status" value="1"/>
</dbReference>
<proteinExistence type="inferred from homology"/>
<dbReference type="EMBL" id="VJMH01007261">
    <property type="protein sequence ID" value="KAF0684691.1"/>
    <property type="molecule type" value="Genomic_DNA"/>
</dbReference>
<evidence type="ECO:0000313" key="12">
    <source>
        <dbReference type="EMBL" id="VFT99991.1"/>
    </source>
</evidence>
<keyword evidence="13" id="KW-1185">Reference proteome</keyword>